<evidence type="ECO:0000313" key="2">
    <source>
        <dbReference type="Proteomes" id="UP000799778"/>
    </source>
</evidence>
<keyword evidence="2" id="KW-1185">Reference proteome</keyword>
<name>A0A6A5XTS9_9PLEO</name>
<evidence type="ECO:0000313" key="1">
    <source>
        <dbReference type="EMBL" id="KAF2016363.1"/>
    </source>
</evidence>
<proteinExistence type="predicted"/>
<organism evidence="1 2">
    <name type="scientific">Aaosphaeria arxii CBS 175.79</name>
    <dbReference type="NCBI Taxonomy" id="1450172"/>
    <lineage>
        <taxon>Eukaryota</taxon>
        <taxon>Fungi</taxon>
        <taxon>Dikarya</taxon>
        <taxon>Ascomycota</taxon>
        <taxon>Pezizomycotina</taxon>
        <taxon>Dothideomycetes</taxon>
        <taxon>Pleosporomycetidae</taxon>
        <taxon>Pleosporales</taxon>
        <taxon>Pleosporales incertae sedis</taxon>
        <taxon>Aaosphaeria</taxon>
    </lineage>
</organism>
<protein>
    <submittedName>
        <fullName evidence="1">Uncharacterized protein</fullName>
    </submittedName>
</protein>
<sequence length="60" mass="6986">MRDITESLVVANIHLRQTYVHIGEPNSLNVDDHPSHMRDVSTFGTFTSTQQQRAYETRKR</sequence>
<dbReference type="GeneID" id="54285455"/>
<dbReference type="RefSeq" id="XP_033384702.1">
    <property type="nucleotide sequence ID" value="XM_033528058.1"/>
</dbReference>
<reference evidence="1" key="1">
    <citation type="journal article" date="2020" name="Stud. Mycol.">
        <title>101 Dothideomycetes genomes: a test case for predicting lifestyles and emergence of pathogens.</title>
        <authorList>
            <person name="Haridas S."/>
            <person name="Albert R."/>
            <person name="Binder M."/>
            <person name="Bloem J."/>
            <person name="Labutti K."/>
            <person name="Salamov A."/>
            <person name="Andreopoulos B."/>
            <person name="Baker S."/>
            <person name="Barry K."/>
            <person name="Bills G."/>
            <person name="Bluhm B."/>
            <person name="Cannon C."/>
            <person name="Castanera R."/>
            <person name="Culley D."/>
            <person name="Daum C."/>
            <person name="Ezra D."/>
            <person name="Gonzalez J."/>
            <person name="Henrissat B."/>
            <person name="Kuo A."/>
            <person name="Liang C."/>
            <person name="Lipzen A."/>
            <person name="Lutzoni F."/>
            <person name="Magnuson J."/>
            <person name="Mondo S."/>
            <person name="Nolan M."/>
            <person name="Ohm R."/>
            <person name="Pangilinan J."/>
            <person name="Park H.-J."/>
            <person name="Ramirez L."/>
            <person name="Alfaro M."/>
            <person name="Sun H."/>
            <person name="Tritt A."/>
            <person name="Yoshinaga Y."/>
            <person name="Zwiers L.-H."/>
            <person name="Turgeon B."/>
            <person name="Goodwin S."/>
            <person name="Spatafora J."/>
            <person name="Crous P."/>
            <person name="Grigoriev I."/>
        </authorList>
    </citation>
    <scope>NUCLEOTIDE SEQUENCE</scope>
    <source>
        <strain evidence="1">CBS 175.79</strain>
    </source>
</reference>
<dbReference type="AlphaFoldDB" id="A0A6A5XTS9"/>
<gene>
    <name evidence="1" type="ORF">BU24DRAFT_422716</name>
</gene>
<accession>A0A6A5XTS9</accession>
<dbReference type="EMBL" id="ML978069">
    <property type="protein sequence ID" value="KAF2016363.1"/>
    <property type="molecule type" value="Genomic_DNA"/>
</dbReference>
<dbReference type="Proteomes" id="UP000799778">
    <property type="component" value="Unassembled WGS sequence"/>
</dbReference>